<evidence type="ECO:0000313" key="2">
    <source>
        <dbReference type="EMBL" id="EKC35801.1"/>
    </source>
</evidence>
<reference evidence="2" key="1">
    <citation type="journal article" date="2012" name="Nature">
        <title>The oyster genome reveals stress adaptation and complexity of shell formation.</title>
        <authorList>
            <person name="Zhang G."/>
            <person name="Fang X."/>
            <person name="Guo X."/>
            <person name="Li L."/>
            <person name="Luo R."/>
            <person name="Xu F."/>
            <person name="Yang P."/>
            <person name="Zhang L."/>
            <person name="Wang X."/>
            <person name="Qi H."/>
            <person name="Xiong Z."/>
            <person name="Que H."/>
            <person name="Xie Y."/>
            <person name="Holland P.W."/>
            <person name="Paps J."/>
            <person name="Zhu Y."/>
            <person name="Wu F."/>
            <person name="Chen Y."/>
            <person name="Wang J."/>
            <person name="Peng C."/>
            <person name="Meng J."/>
            <person name="Yang L."/>
            <person name="Liu J."/>
            <person name="Wen B."/>
            <person name="Zhang N."/>
            <person name="Huang Z."/>
            <person name="Zhu Q."/>
            <person name="Feng Y."/>
            <person name="Mount A."/>
            <person name="Hedgecock D."/>
            <person name="Xu Z."/>
            <person name="Liu Y."/>
            <person name="Domazet-Loso T."/>
            <person name="Du Y."/>
            <person name="Sun X."/>
            <person name="Zhang S."/>
            <person name="Liu B."/>
            <person name="Cheng P."/>
            <person name="Jiang X."/>
            <person name="Li J."/>
            <person name="Fan D."/>
            <person name="Wang W."/>
            <person name="Fu W."/>
            <person name="Wang T."/>
            <person name="Wang B."/>
            <person name="Zhang J."/>
            <person name="Peng Z."/>
            <person name="Li Y."/>
            <person name="Li N."/>
            <person name="Wang J."/>
            <person name="Chen M."/>
            <person name="He Y."/>
            <person name="Tan F."/>
            <person name="Song X."/>
            <person name="Zheng Q."/>
            <person name="Huang R."/>
            <person name="Yang H."/>
            <person name="Du X."/>
            <person name="Chen L."/>
            <person name="Yang M."/>
            <person name="Gaffney P.M."/>
            <person name="Wang S."/>
            <person name="Luo L."/>
            <person name="She Z."/>
            <person name="Ming Y."/>
            <person name="Huang W."/>
            <person name="Zhang S."/>
            <person name="Huang B."/>
            <person name="Zhang Y."/>
            <person name="Qu T."/>
            <person name="Ni P."/>
            <person name="Miao G."/>
            <person name="Wang J."/>
            <person name="Wang Q."/>
            <person name="Steinberg C.E."/>
            <person name="Wang H."/>
            <person name="Li N."/>
            <person name="Qian L."/>
            <person name="Zhang G."/>
            <person name="Li Y."/>
            <person name="Yang H."/>
            <person name="Liu X."/>
            <person name="Wang J."/>
            <person name="Yin Y."/>
            <person name="Wang J."/>
        </authorList>
    </citation>
    <scope>NUCLEOTIDE SEQUENCE [LARGE SCALE GENOMIC DNA]</scope>
    <source>
        <strain evidence="2">05x7-T-G4-1.051#20</strain>
    </source>
</reference>
<evidence type="ECO:0000256" key="1">
    <source>
        <dbReference type="SAM" id="MobiDB-lite"/>
    </source>
</evidence>
<accession>K1RN23</accession>
<name>K1RN23_MAGGI</name>
<protein>
    <submittedName>
        <fullName evidence="2">Uncharacterized protein</fullName>
    </submittedName>
</protein>
<gene>
    <name evidence="2" type="ORF">CGI_10011197</name>
</gene>
<feature type="compositionally biased region" description="Basic and acidic residues" evidence="1">
    <location>
        <begin position="25"/>
        <end position="36"/>
    </location>
</feature>
<proteinExistence type="predicted"/>
<dbReference type="AlphaFoldDB" id="K1RN23"/>
<sequence length="66" mass="7193">MAMRNPEMSIETANPQGKGLFILSNRDDEVSKRSEPPPRVTQLKQLGSGGYSPEDVGDNDSRDADS</sequence>
<dbReference type="InParanoid" id="K1RN23"/>
<organism evidence="2">
    <name type="scientific">Magallana gigas</name>
    <name type="common">Pacific oyster</name>
    <name type="synonym">Crassostrea gigas</name>
    <dbReference type="NCBI Taxonomy" id="29159"/>
    <lineage>
        <taxon>Eukaryota</taxon>
        <taxon>Metazoa</taxon>
        <taxon>Spiralia</taxon>
        <taxon>Lophotrochozoa</taxon>
        <taxon>Mollusca</taxon>
        <taxon>Bivalvia</taxon>
        <taxon>Autobranchia</taxon>
        <taxon>Pteriomorphia</taxon>
        <taxon>Ostreida</taxon>
        <taxon>Ostreoidea</taxon>
        <taxon>Ostreidae</taxon>
        <taxon>Magallana</taxon>
    </lineage>
</organism>
<dbReference type="EMBL" id="JH818609">
    <property type="protein sequence ID" value="EKC35801.1"/>
    <property type="molecule type" value="Genomic_DNA"/>
</dbReference>
<dbReference type="HOGENOM" id="CLU_2833687_0_0_1"/>
<feature type="region of interest" description="Disordered" evidence="1">
    <location>
        <begin position="1"/>
        <end position="66"/>
    </location>
</feature>